<dbReference type="Gene3D" id="3.40.390.10">
    <property type="entry name" value="Collagenase (Catalytic Domain)"/>
    <property type="match status" value="1"/>
</dbReference>
<dbReference type="GO" id="GO:0009277">
    <property type="term" value="C:fungal-type cell wall"/>
    <property type="evidence" value="ECO:0007669"/>
    <property type="project" value="TreeGrafter"/>
</dbReference>
<feature type="compositionally biased region" description="Low complexity" evidence="1">
    <location>
        <begin position="258"/>
        <end position="293"/>
    </location>
</feature>
<dbReference type="EMBL" id="SWFS01000317">
    <property type="protein sequence ID" value="KAA8910324.1"/>
    <property type="molecule type" value="Genomic_DNA"/>
</dbReference>
<proteinExistence type="predicted"/>
<evidence type="ECO:0000256" key="2">
    <source>
        <dbReference type="SAM" id="SignalP"/>
    </source>
</evidence>
<gene>
    <name evidence="4" type="ORF">TRICI_004122</name>
</gene>
<dbReference type="SUPFAM" id="SSF55486">
    <property type="entry name" value="Metalloproteases ('zincins'), catalytic domain"/>
    <property type="match status" value="1"/>
</dbReference>
<dbReference type="VEuPathDB" id="FungiDB:TRICI_004122"/>
<reference evidence="4" key="1">
    <citation type="journal article" date="2019" name="G3 (Bethesda)">
        <title>Genome Assemblies of Two Rare Opportunistic Yeast Pathogens: Diutina rugosa (syn. Candida rugosa) and Trichomonascus ciferrii (syn. Candida ciferrii).</title>
        <authorList>
            <person name="Mixao V."/>
            <person name="Saus E."/>
            <person name="Hansen A.P."/>
            <person name="Lass-Florl C."/>
            <person name="Gabaldon T."/>
        </authorList>
    </citation>
    <scope>NUCLEOTIDE SEQUENCE</scope>
    <source>
        <strain evidence="4">CBS 4856</strain>
    </source>
</reference>
<dbReference type="GO" id="GO:0008237">
    <property type="term" value="F:metallopeptidase activity"/>
    <property type="evidence" value="ECO:0007669"/>
    <property type="project" value="InterPro"/>
</dbReference>
<protein>
    <recommendedName>
        <fullName evidence="3">Putative peptidase domain-containing protein</fullName>
    </recommendedName>
</protein>
<comment type="caution">
    <text evidence="4">The sequence shown here is derived from an EMBL/GenBank/DDBJ whole genome shotgun (WGS) entry which is preliminary data.</text>
</comment>
<dbReference type="InterPro" id="IPR039124">
    <property type="entry name" value="PRA1-like"/>
</dbReference>
<dbReference type="GO" id="GO:0009986">
    <property type="term" value="C:cell surface"/>
    <property type="evidence" value="ECO:0007669"/>
    <property type="project" value="TreeGrafter"/>
</dbReference>
<organism evidence="4 5">
    <name type="scientific">Trichomonascus ciferrii</name>
    <dbReference type="NCBI Taxonomy" id="44093"/>
    <lineage>
        <taxon>Eukaryota</taxon>
        <taxon>Fungi</taxon>
        <taxon>Dikarya</taxon>
        <taxon>Ascomycota</taxon>
        <taxon>Saccharomycotina</taxon>
        <taxon>Dipodascomycetes</taxon>
        <taxon>Dipodascales</taxon>
        <taxon>Trichomonascaceae</taxon>
        <taxon>Trichomonascus</taxon>
        <taxon>Trichomonascus ciferrii complex</taxon>
    </lineage>
</organism>
<dbReference type="GO" id="GO:0008270">
    <property type="term" value="F:zinc ion binding"/>
    <property type="evidence" value="ECO:0007669"/>
    <property type="project" value="TreeGrafter"/>
</dbReference>
<dbReference type="PANTHER" id="PTHR39399">
    <property type="entry name" value="PROTEIN ZPS1"/>
    <property type="match status" value="1"/>
</dbReference>
<dbReference type="GO" id="GO:0005178">
    <property type="term" value="F:integrin binding"/>
    <property type="evidence" value="ECO:0007669"/>
    <property type="project" value="TreeGrafter"/>
</dbReference>
<dbReference type="Proteomes" id="UP000761534">
    <property type="component" value="Unassembled WGS sequence"/>
</dbReference>
<feature type="signal peptide" evidence="2">
    <location>
        <begin position="1"/>
        <end position="18"/>
    </location>
</feature>
<name>A0A642V6L5_9ASCO</name>
<keyword evidence="2" id="KW-0732">Signal</keyword>
<dbReference type="PANTHER" id="PTHR39399:SF1">
    <property type="entry name" value="PROTEIN ZPS1"/>
    <property type="match status" value="1"/>
</dbReference>
<dbReference type="InterPro" id="IPR024079">
    <property type="entry name" value="MetalloPept_cat_dom_sf"/>
</dbReference>
<accession>A0A642V6L5</accession>
<dbReference type="Pfam" id="PF13933">
    <property type="entry name" value="HRXXH"/>
    <property type="match status" value="1"/>
</dbReference>
<evidence type="ECO:0000313" key="5">
    <source>
        <dbReference type="Proteomes" id="UP000761534"/>
    </source>
</evidence>
<evidence type="ECO:0000259" key="3">
    <source>
        <dbReference type="Pfam" id="PF13933"/>
    </source>
</evidence>
<feature type="domain" description="Putative peptidase" evidence="3">
    <location>
        <begin position="25"/>
        <end position="248"/>
    </location>
</feature>
<sequence>MQLFNVLIAASVLQFSHGASTSNIAANLPTPPAPRPTSYQWDKDWVKDIPIHESCNNTEYIQLKQALEEVKLVSAHARDHALVHGNSSTIFQKYFTSAPVEDVVGVYEKLLNANKKQMLFRCDNPDGNCDIEGYAGHWRGENASDETVICELSFESRKPLTKLCGDGYTVSGSKDSIYWAGDLLHRIFHVESFSQGLIDHFADDYSECLELAKSDPAKAAKNSLSLRLFALDAYAFDIVEPGKGCTGDDEKKKESKTSKSSASSSKPSEPTSSAASSTVETSKTPTKTTQTGKNCHTHEGGELHCI</sequence>
<dbReference type="AlphaFoldDB" id="A0A642V6L5"/>
<feature type="compositionally biased region" description="Basic and acidic residues" evidence="1">
    <location>
        <begin position="296"/>
        <end position="306"/>
    </location>
</feature>
<feature type="compositionally biased region" description="Basic and acidic residues" evidence="1">
    <location>
        <begin position="246"/>
        <end position="257"/>
    </location>
</feature>
<dbReference type="InterPro" id="IPR029482">
    <property type="entry name" value="HRXXH"/>
</dbReference>
<dbReference type="OrthoDB" id="4689212at2759"/>
<evidence type="ECO:0000313" key="4">
    <source>
        <dbReference type="EMBL" id="KAA8910324.1"/>
    </source>
</evidence>
<evidence type="ECO:0000256" key="1">
    <source>
        <dbReference type="SAM" id="MobiDB-lite"/>
    </source>
</evidence>
<feature type="region of interest" description="Disordered" evidence="1">
    <location>
        <begin position="245"/>
        <end position="306"/>
    </location>
</feature>
<feature type="chain" id="PRO_5025028076" description="Putative peptidase domain-containing protein" evidence="2">
    <location>
        <begin position="19"/>
        <end position="306"/>
    </location>
</feature>
<keyword evidence="5" id="KW-1185">Reference proteome</keyword>
<dbReference type="GO" id="GO:0005576">
    <property type="term" value="C:extracellular region"/>
    <property type="evidence" value="ECO:0007669"/>
    <property type="project" value="TreeGrafter"/>
</dbReference>